<organism evidence="3 4">
    <name type="scientific">Paramagnetospirillum marisnigri</name>
    <dbReference type="NCBI Taxonomy" id="1285242"/>
    <lineage>
        <taxon>Bacteria</taxon>
        <taxon>Pseudomonadati</taxon>
        <taxon>Pseudomonadota</taxon>
        <taxon>Alphaproteobacteria</taxon>
        <taxon>Rhodospirillales</taxon>
        <taxon>Magnetospirillaceae</taxon>
        <taxon>Paramagnetospirillum</taxon>
    </lineage>
</organism>
<accession>A0A178MVQ2</accession>
<keyword evidence="4" id="KW-1185">Reference proteome</keyword>
<feature type="signal peptide" evidence="2">
    <location>
        <begin position="1"/>
        <end position="20"/>
    </location>
</feature>
<dbReference type="AlphaFoldDB" id="A0A178MVQ2"/>
<keyword evidence="1" id="KW-0812">Transmembrane</keyword>
<dbReference type="STRING" id="1285242.A6A04_14745"/>
<proteinExistence type="predicted"/>
<dbReference type="Proteomes" id="UP000078428">
    <property type="component" value="Unassembled WGS sequence"/>
</dbReference>
<evidence type="ECO:0008006" key="5">
    <source>
        <dbReference type="Google" id="ProtNLM"/>
    </source>
</evidence>
<feature type="transmembrane region" description="Helical" evidence="1">
    <location>
        <begin position="157"/>
        <end position="176"/>
    </location>
</feature>
<reference evidence="3 4" key="1">
    <citation type="submission" date="2016-04" db="EMBL/GenBank/DDBJ databases">
        <title>Draft genome sequence of freshwater magnetotactic bacteria Magnetospirillum marisnigri SP-1 and Magnetospirillum moscoviense BB-1.</title>
        <authorList>
            <person name="Koziaeva V."/>
            <person name="Dziuba M.V."/>
            <person name="Ivanov T.M."/>
            <person name="Kuznetsov B."/>
            <person name="Grouzdev D.S."/>
        </authorList>
    </citation>
    <scope>NUCLEOTIDE SEQUENCE [LARGE SCALE GENOMIC DNA]</scope>
    <source>
        <strain evidence="3 4">SP-1</strain>
    </source>
</reference>
<feature type="chain" id="PRO_5008092284" description="Cobalt ABC transporter permease" evidence="2">
    <location>
        <begin position="21"/>
        <end position="181"/>
    </location>
</feature>
<name>A0A178MVQ2_9PROT</name>
<dbReference type="OrthoDB" id="8447011at2"/>
<evidence type="ECO:0000256" key="1">
    <source>
        <dbReference type="SAM" id="Phobius"/>
    </source>
</evidence>
<keyword evidence="1" id="KW-0472">Membrane</keyword>
<keyword evidence="1" id="KW-1133">Transmembrane helix</keyword>
<evidence type="ECO:0000313" key="3">
    <source>
        <dbReference type="EMBL" id="OAN52973.1"/>
    </source>
</evidence>
<evidence type="ECO:0000256" key="2">
    <source>
        <dbReference type="SAM" id="SignalP"/>
    </source>
</evidence>
<sequence>MIRPALLILGLLLAAAPAQAHKLKLFASSDGAVISGSVYFVGGAKAVGVPGVVQGPDGAELARFVTGEDGGFRVEARSRMDHLITVESGDGHAASLTIAAEDLPASLPQGAARRTVPPPGIAAPAELEAVEAAVARQIAPLRRQIDAYEERVRLHDLLGGIGTIFGLFGIMAWLSARRRSP</sequence>
<evidence type="ECO:0000313" key="4">
    <source>
        <dbReference type="Proteomes" id="UP000078428"/>
    </source>
</evidence>
<keyword evidence="2" id="KW-0732">Signal</keyword>
<protein>
    <recommendedName>
        <fullName evidence="5">Cobalt ABC transporter permease</fullName>
    </recommendedName>
</protein>
<comment type="caution">
    <text evidence="3">The sequence shown here is derived from an EMBL/GenBank/DDBJ whole genome shotgun (WGS) entry which is preliminary data.</text>
</comment>
<gene>
    <name evidence="3" type="ORF">A6A04_14745</name>
</gene>
<dbReference type="RefSeq" id="WP_068490420.1">
    <property type="nucleotide sequence ID" value="NZ_LWQT01000041.1"/>
</dbReference>
<dbReference type="EMBL" id="LWQT01000041">
    <property type="protein sequence ID" value="OAN52973.1"/>
    <property type="molecule type" value="Genomic_DNA"/>
</dbReference>